<protein>
    <recommendedName>
        <fullName evidence="1">HMA domain-containing protein</fullName>
    </recommendedName>
</protein>
<dbReference type="CDD" id="cd00371">
    <property type="entry name" value="HMA"/>
    <property type="match status" value="1"/>
</dbReference>
<dbReference type="Proteomes" id="UP000192872">
    <property type="component" value="Unassembled WGS sequence"/>
</dbReference>
<gene>
    <name evidence="2" type="ORF">A4S15_09865</name>
</gene>
<proteinExistence type="predicted"/>
<dbReference type="SUPFAM" id="SSF55008">
    <property type="entry name" value="HMA, heavy metal-associated domain"/>
    <property type="match status" value="1"/>
</dbReference>
<dbReference type="InterPro" id="IPR006121">
    <property type="entry name" value="HMA_dom"/>
</dbReference>
<accession>A0A1W9HWI7</accession>
<evidence type="ECO:0000259" key="1">
    <source>
        <dbReference type="PROSITE" id="PS50846"/>
    </source>
</evidence>
<dbReference type="STRING" id="1827387.A4S15_09865"/>
<organism evidence="2 3">
    <name type="scientific">Candidatus Raskinella chloraquaticus</name>
    <dbReference type="NCBI Taxonomy" id="1951219"/>
    <lineage>
        <taxon>Bacteria</taxon>
        <taxon>Pseudomonadati</taxon>
        <taxon>Pseudomonadota</taxon>
        <taxon>Alphaproteobacteria</taxon>
        <taxon>Hyphomicrobiales</taxon>
        <taxon>Phreatobacteraceae</taxon>
        <taxon>Candidatus Raskinella</taxon>
    </lineage>
</organism>
<dbReference type="Pfam" id="PF00403">
    <property type="entry name" value="HMA"/>
    <property type="match status" value="1"/>
</dbReference>
<dbReference type="EMBL" id="LWDL01000017">
    <property type="protein sequence ID" value="OQW51778.1"/>
    <property type="molecule type" value="Genomic_DNA"/>
</dbReference>
<comment type="caution">
    <text evidence="2">The sequence shown here is derived from an EMBL/GenBank/DDBJ whole genome shotgun (WGS) entry which is preliminary data.</text>
</comment>
<dbReference type="Gene3D" id="3.30.70.100">
    <property type="match status" value="1"/>
</dbReference>
<reference evidence="2 3" key="1">
    <citation type="journal article" date="2017" name="Water Res.">
        <title>Comammox in drinking water systems.</title>
        <authorList>
            <person name="Wang Y."/>
            <person name="Ma L."/>
            <person name="Mao Y."/>
            <person name="Jiang X."/>
            <person name="Xia Y."/>
            <person name="Yu K."/>
            <person name="Li B."/>
            <person name="Zhang T."/>
        </authorList>
    </citation>
    <scope>NUCLEOTIDE SEQUENCE [LARGE SCALE GENOMIC DNA]</scope>
    <source>
        <strain evidence="2">SG_bin8</strain>
    </source>
</reference>
<dbReference type="InterPro" id="IPR036163">
    <property type="entry name" value="HMA_dom_sf"/>
</dbReference>
<dbReference type="AlphaFoldDB" id="A0A1W9HWI7"/>
<sequence length="59" mass="6223">MDCAGCMKAVEKAVKRVDPQAQVAIDLPSGLVTIHGSSEERGDFETSITRAGYGLKDVA</sequence>
<name>A0A1W9HWI7_9HYPH</name>
<evidence type="ECO:0000313" key="3">
    <source>
        <dbReference type="Proteomes" id="UP000192872"/>
    </source>
</evidence>
<feature type="domain" description="HMA" evidence="1">
    <location>
        <begin position="1"/>
        <end position="56"/>
    </location>
</feature>
<dbReference type="PROSITE" id="PS50846">
    <property type="entry name" value="HMA_2"/>
    <property type="match status" value="1"/>
</dbReference>
<dbReference type="GO" id="GO:0046872">
    <property type="term" value="F:metal ion binding"/>
    <property type="evidence" value="ECO:0007669"/>
    <property type="project" value="InterPro"/>
</dbReference>
<evidence type="ECO:0000313" key="2">
    <source>
        <dbReference type="EMBL" id="OQW51778.1"/>
    </source>
</evidence>